<accession>A0A2P2J6L6</accession>
<organism evidence="1">
    <name type="scientific">Rhizophora mucronata</name>
    <name type="common">Asiatic mangrove</name>
    <dbReference type="NCBI Taxonomy" id="61149"/>
    <lineage>
        <taxon>Eukaryota</taxon>
        <taxon>Viridiplantae</taxon>
        <taxon>Streptophyta</taxon>
        <taxon>Embryophyta</taxon>
        <taxon>Tracheophyta</taxon>
        <taxon>Spermatophyta</taxon>
        <taxon>Magnoliopsida</taxon>
        <taxon>eudicotyledons</taxon>
        <taxon>Gunneridae</taxon>
        <taxon>Pentapetalae</taxon>
        <taxon>rosids</taxon>
        <taxon>fabids</taxon>
        <taxon>Malpighiales</taxon>
        <taxon>Rhizophoraceae</taxon>
        <taxon>Rhizophora</taxon>
    </lineage>
</organism>
<sequence>MPPIFFFLSYFFLVSPFFRKFFRDSVSFFLLKSLIGNNICLLRLVGKKRYCLAEGLNCQGKGQEASPAKML</sequence>
<reference evidence="1" key="1">
    <citation type="submission" date="2018-02" db="EMBL/GenBank/DDBJ databases">
        <title>Rhizophora mucronata_Transcriptome.</title>
        <authorList>
            <person name="Meera S.P."/>
            <person name="Sreeshan A."/>
            <person name="Augustine A."/>
        </authorList>
    </citation>
    <scope>NUCLEOTIDE SEQUENCE</scope>
    <source>
        <tissue evidence="1">Leaf</tissue>
    </source>
</reference>
<dbReference type="EMBL" id="GGEC01008637">
    <property type="protein sequence ID" value="MBW89120.1"/>
    <property type="molecule type" value="Transcribed_RNA"/>
</dbReference>
<dbReference type="AlphaFoldDB" id="A0A2P2J6L6"/>
<protein>
    <submittedName>
        <fullName evidence="1">Uncharacterized protein</fullName>
    </submittedName>
</protein>
<proteinExistence type="predicted"/>
<name>A0A2P2J6L6_RHIMU</name>
<evidence type="ECO:0000313" key="1">
    <source>
        <dbReference type="EMBL" id="MBW89120.1"/>
    </source>
</evidence>